<dbReference type="Pfam" id="PF06477">
    <property type="entry name" value="DUF1091"/>
    <property type="match status" value="1"/>
</dbReference>
<dbReference type="PANTHER" id="PTHR20898">
    <property type="entry name" value="DAEDALUS ON 3-RELATED-RELATED"/>
    <property type="match status" value="1"/>
</dbReference>
<evidence type="ECO:0000313" key="1">
    <source>
        <dbReference type="Proteomes" id="UP000515162"/>
    </source>
</evidence>
<organism evidence="1 2">
    <name type="scientific">Drosophila mauritiana</name>
    <name type="common">Fruit fly</name>
    <dbReference type="NCBI Taxonomy" id="7226"/>
    <lineage>
        <taxon>Eukaryota</taxon>
        <taxon>Metazoa</taxon>
        <taxon>Ecdysozoa</taxon>
        <taxon>Arthropoda</taxon>
        <taxon>Hexapoda</taxon>
        <taxon>Insecta</taxon>
        <taxon>Pterygota</taxon>
        <taxon>Neoptera</taxon>
        <taxon>Endopterygota</taxon>
        <taxon>Diptera</taxon>
        <taxon>Brachycera</taxon>
        <taxon>Muscomorpha</taxon>
        <taxon>Ephydroidea</taxon>
        <taxon>Drosophilidae</taxon>
        <taxon>Drosophila</taxon>
        <taxon>Sophophora</taxon>
    </lineage>
</organism>
<proteinExistence type="predicted"/>
<sequence length="212" mass="24928">MTVDSLMEFTNIQCETLNKDFAFFEYCLLKSVNRTYKYVSVKVKLLKTPITRIKIRFGLYKRLNGYKPFLNNMTFDACRFLISPNPNPVTLYFYNFFNEYSNINHPCPYDHDIVWDKMPYHSVNNTLTKILPFPEGKYMLEGHWIAYDIYRAITKHELLARPSQLESQTEINLMASLRILLSFGVWRRAEESCGTDDQSSVLPIWASRDISS</sequence>
<keyword evidence="1" id="KW-1185">Reference proteome</keyword>
<dbReference type="InterPro" id="IPR010512">
    <property type="entry name" value="DUF1091"/>
</dbReference>
<dbReference type="Proteomes" id="UP000515162">
    <property type="component" value="Chromosome 3L"/>
</dbReference>
<dbReference type="GeneID" id="117139178"/>
<gene>
    <name evidence="2" type="primary">LOC117139178</name>
</gene>
<dbReference type="AlphaFoldDB" id="A0A6P8JMU5"/>
<accession>A0A6P8JMU5</accession>
<name>A0A6P8JMU5_DROMA</name>
<protein>
    <submittedName>
        <fullName evidence="2">Uncharacterized protein LOC117139178</fullName>
    </submittedName>
</protein>
<dbReference type="RefSeq" id="XP_033157238.1">
    <property type="nucleotide sequence ID" value="XM_033301347.1"/>
</dbReference>
<dbReference type="PANTHER" id="PTHR20898:SF0">
    <property type="entry name" value="DAEDALUS ON 3-RELATED"/>
    <property type="match status" value="1"/>
</dbReference>
<reference evidence="2" key="1">
    <citation type="submission" date="2025-08" db="UniProtKB">
        <authorList>
            <consortium name="RefSeq"/>
        </authorList>
    </citation>
    <scope>IDENTIFICATION</scope>
    <source>
        <strain evidence="2">Mau12</strain>
        <tissue evidence="2">Whole Body</tissue>
    </source>
</reference>
<evidence type="ECO:0000313" key="2">
    <source>
        <dbReference type="RefSeq" id="XP_033157238.1"/>
    </source>
</evidence>